<protein>
    <submittedName>
        <fullName evidence="1">Uncharacterized protein</fullName>
    </submittedName>
</protein>
<comment type="caution">
    <text evidence="1">The sequence shown here is derived from an EMBL/GenBank/DDBJ whole genome shotgun (WGS) entry which is preliminary data.</text>
</comment>
<sequence>MGGHFDTLLSELRDSMVHVGKMAVNAGNPRLNAASITRRPGRSGGAA</sequence>
<organism evidence="1 2">
    <name type="scientific">Bordetella hinzii OH87 BAL007II</name>
    <dbReference type="NCBI Taxonomy" id="1331262"/>
    <lineage>
        <taxon>Bacteria</taxon>
        <taxon>Pseudomonadati</taxon>
        <taxon>Pseudomonadota</taxon>
        <taxon>Betaproteobacteria</taxon>
        <taxon>Burkholderiales</taxon>
        <taxon>Alcaligenaceae</taxon>
        <taxon>Bordetella</taxon>
    </lineage>
</organism>
<proteinExistence type="predicted"/>
<gene>
    <name evidence="1" type="ORF">L544_2677</name>
</gene>
<keyword evidence="2" id="KW-1185">Reference proteome</keyword>
<dbReference type="Proteomes" id="UP000025748">
    <property type="component" value="Unassembled WGS sequence"/>
</dbReference>
<evidence type="ECO:0000313" key="1">
    <source>
        <dbReference type="EMBL" id="KCB21560.1"/>
    </source>
</evidence>
<dbReference type="EMBL" id="JHEM01000032">
    <property type="protein sequence ID" value="KCB21560.1"/>
    <property type="molecule type" value="Genomic_DNA"/>
</dbReference>
<name>A0ABR4QUI2_9BORD</name>
<accession>A0ABR4QUI2</accession>
<evidence type="ECO:0000313" key="2">
    <source>
        <dbReference type="Proteomes" id="UP000025748"/>
    </source>
</evidence>
<reference evidence="1 2" key="1">
    <citation type="submission" date="2014-03" db="EMBL/GenBank/DDBJ databases">
        <title>Genome sequence of Bordetella hinzii.</title>
        <authorList>
            <person name="Register K."/>
            <person name="Harvill E."/>
            <person name="Goodfield L.L."/>
            <person name="Ivanov Y.V."/>
            <person name="Meyer J.A."/>
            <person name="Muse S.J."/>
            <person name="Jacobs N."/>
            <person name="Bendor L."/>
            <person name="Smallridge W.E."/>
            <person name="Brinkac L.M."/>
            <person name="Sanka R."/>
            <person name="Kim M."/>
            <person name="Losada L."/>
        </authorList>
    </citation>
    <scope>NUCLEOTIDE SEQUENCE [LARGE SCALE GENOMIC DNA]</scope>
    <source>
        <strain evidence="1 2">OH87 BAL007II</strain>
    </source>
</reference>